<evidence type="ECO:0000313" key="2">
    <source>
        <dbReference type="Proteomes" id="UP000620147"/>
    </source>
</evidence>
<organism evidence="1 2">
    <name type="scientific">Butyricicoccus faecihominis</name>
    <dbReference type="NCBI Taxonomy" id="1712515"/>
    <lineage>
        <taxon>Bacteria</taxon>
        <taxon>Bacillati</taxon>
        <taxon>Bacillota</taxon>
        <taxon>Clostridia</taxon>
        <taxon>Eubacteriales</taxon>
        <taxon>Butyricicoccaceae</taxon>
        <taxon>Butyricicoccus</taxon>
    </lineage>
</organism>
<gene>
    <name evidence="1" type="ORF">BUFA31_23340</name>
</gene>
<proteinExistence type="predicted"/>
<dbReference type="Proteomes" id="UP000620147">
    <property type="component" value="Unassembled WGS sequence"/>
</dbReference>
<dbReference type="RefSeq" id="WP_119214553.1">
    <property type="nucleotide sequence ID" value="NZ_BLYJ01000037.1"/>
</dbReference>
<name>A0ABQ1E2L0_9FIRM</name>
<reference evidence="1 2" key="1">
    <citation type="submission" date="2020-06" db="EMBL/GenBank/DDBJ databases">
        <title>Characterization of fructooligosaccharide metabolism and fructooligosaccharide-degrading enzymes in human commensal butyrate producers.</title>
        <authorList>
            <person name="Tanno H."/>
            <person name="Fujii T."/>
            <person name="Hirano K."/>
            <person name="Maeno S."/>
            <person name="Tonozuka T."/>
            <person name="Sakamoto M."/>
            <person name="Ohkuma M."/>
            <person name="Tochio T."/>
            <person name="Endo A."/>
        </authorList>
    </citation>
    <scope>NUCLEOTIDE SEQUENCE [LARGE SCALE GENOMIC DNA]</scope>
    <source>
        <strain evidence="1 2">JCM 31056</strain>
    </source>
</reference>
<dbReference type="EMBL" id="BLYJ01000037">
    <property type="protein sequence ID" value="GFO89170.1"/>
    <property type="molecule type" value="Genomic_DNA"/>
</dbReference>
<sequence>MNDFAIETVQSLFENMLDVPQSELETTVMRFREEVKNLGEPERFAVTGDLVLRVQQLAWELGDRFHLDYCTTLDELEFNLLDFESQMTEKEKRIFDWFMFFQYPWPNGAPNCVLFLANCFDGKLFFMTPDIILGENKMEDLNHMIVMLKELFEHVSVQDFQKLALPLHRDTECCLHALLDGNFPPCLSPMQDIDEMADKVSHPHPDAFIDALFRLHYTLKGMYLEGNLNEYRPF</sequence>
<keyword evidence="2" id="KW-1185">Reference proteome</keyword>
<comment type="caution">
    <text evidence="1">The sequence shown here is derived from an EMBL/GenBank/DDBJ whole genome shotgun (WGS) entry which is preliminary data.</text>
</comment>
<evidence type="ECO:0000313" key="1">
    <source>
        <dbReference type="EMBL" id="GFO89170.1"/>
    </source>
</evidence>
<protein>
    <submittedName>
        <fullName evidence="1">Uncharacterized protein</fullName>
    </submittedName>
</protein>
<accession>A0ABQ1E2L0</accession>